<dbReference type="RefSeq" id="WP_346061359.1">
    <property type="nucleotide sequence ID" value="NZ_BAAADR010000004.1"/>
</dbReference>
<keyword evidence="2" id="KW-0378">Hydrolase</keyword>
<proteinExistence type="predicted"/>
<dbReference type="GO" id="GO:0008233">
    <property type="term" value="F:peptidase activity"/>
    <property type="evidence" value="ECO:0007669"/>
    <property type="project" value="UniProtKB-KW"/>
</dbReference>
<keyword evidence="1" id="KW-0812">Transmembrane</keyword>
<keyword evidence="1" id="KW-1133">Transmembrane helix</keyword>
<dbReference type="GO" id="GO:0006508">
    <property type="term" value="P:proteolysis"/>
    <property type="evidence" value="ECO:0007669"/>
    <property type="project" value="UniProtKB-KW"/>
</dbReference>
<dbReference type="CDD" id="cd05483">
    <property type="entry name" value="retropepsin_like_bacteria"/>
    <property type="match status" value="1"/>
</dbReference>
<evidence type="ECO:0000313" key="3">
    <source>
        <dbReference type="Proteomes" id="UP001596411"/>
    </source>
</evidence>
<organism evidence="2 3">
    <name type="scientific">Halomonas salifodinae</name>
    <dbReference type="NCBI Taxonomy" id="438745"/>
    <lineage>
        <taxon>Bacteria</taxon>
        <taxon>Pseudomonadati</taxon>
        <taxon>Pseudomonadota</taxon>
        <taxon>Gammaproteobacteria</taxon>
        <taxon>Oceanospirillales</taxon>
        <taxon>Halomonadaceae</taxon>
        <taxon>Halomonas</taxon>
    </lineage>
</organism>
<dbReference type="InterPro" id="IPR011969">
    <property type="entry name" value="Clan_AA_Asp_peptidase_C"/>
</dbReference>
<keyword evidence="3" id="KW-1185">Reference proteome</keyword>
<dbReference type="InterPro" id="IPR034122">
    <property type="entry name" value="Retropepsin-like_bacterial"/>
</dbReference>
<reference evidence="3" key="1">
    <citation type="journal article" date="2019" name="Int. J. Syst. Evol. Microbiol.">
        <title>The Global Catalogue of Microorganisms (GCM) 10K type strain sequencing project: providing services to taxonomists for standard genome sequencing and annotation.</title>
        <authorList>
            <consortium name="The Broad Institute Genomics Platform"/>
            <consortium name="The Broad Institute Genome Sequencing Center for Infectious Disease"/>
            <person name="Wu L."/>
            <person name="Ma J."/>
        </authorList>
    </citation>
    <scope>NUCLEOTIDE SEQUENCE [LARGE SCALE GENOMIC DNA]</scope>
    <source>
        <strain evidence="3">CGMCC 1.13666</strain>
    </source>
</reference>
<evidence type="ECO:0000256" key="1">
    <source>
        <dbReference type="SAM" id="Phobius"/>
    </source>
</evidence>
<evidence type="ECO:0000313" key="2">
    <source>
        <dbReference type="EMBL" id="MFC7091528.1"/>
    </source>
</evidence>
<dbReference type="NCBIfam" id="TIGR02281">
    <property type="entry name" value="clan_AA_DTGA"/>
    <property type="match status" value="1"/>
</dbReference>
<accession>A0ABW2F390</accession>
<protein>
    <submittedName>
        <fullName evidence="2">TIGR02281 family clan AA aspartic protease</fullName>
    </submittedName>
</protein>
<dbReference type="Proteomes" id="UP001596411">
    <property type="component" value="Unassembled WGS sequence"/>
</dbReference>
<dbReference type="Pfam" id="PF13975">
    <property type="entry name" value="gag-asp_proteas"/>
    <property type="match status" value="1"/>
</dbReference>
<dbReference type="SUPFAM" id="SSF50630">
    <property type="entry name" value="Acid proteases"/>
    <property type="match status" value="1"/>
</dbReference>
<dbReference type="Gene3D" id="2.40.70.10">
    <property type="entry name" value="Acid Proteases"/>
    <property type="match status" value="1"/>
</dbReference>
<dbReference type="InterPro" id="IPR021109">
    <property type="entry name" value="Peptidase_aspartic_dom_sf"/>
</dbReference>
<sequence length="172" mass="18793">MHDDRAARRFGLGMMLLFWVLLIGSGTWWFQNHLEERRNPNAHLVRASDSGEPVRLKRNAGGHFVATGRINGEPVEFMIDTGASYVAVSEALADQLGLEVGASAWFQTATGRSRGHLTTLDEVALGGLSAQQVRGAINPGMSPDLALLGMSFLNHFDIQIRGEEMILSLPPR</sequence>
<gene>
    <name evidence="2" type="ORF">ACFQH5_18445</name>
</gene>
<comment type="caution">
    <text evidence="2">The sequence shown here is derived from an EMBL/GenBank/DDBJ whole genome shotgun (WGS) entry which is preliminary data.</text>
</comment>
<keyword evidence="1" id="KW-0472">Membrane</keyword>
<dbReference type="PROSITE" id="PS00141">
    <property type="entry name" value="ASP_PROTEASE"/>
    <property type="match status" value="1"/>
</dbReference>
<dbReference type="EMBL" id="JBHSZP010000038">
    <property type="protein sequence ID" value="MFC7091528.1"/>
    <property type="molecule type" value="Genomic_DNA"/>
</dbReference>
<feature type="transmembrane region" description="Helical" evidence="1">
    <location>
        <begin position="12"/>
        <end position="30"/>
    </location>
</feature>
<keyword evidence="2" id="KW-0645">Protease</keyword>
<dbReference type="InterPro" id="IPR001969">
    <property type="entry name" value="Aspartic_peptidase_AS"/>
</dbReference>
<name>A0ABW2F390_9GAMM</name>